<dbReference type="Proteomes" id="UP000198569">
    <property type="component" value="Unassembled WGS sequence"/>
</dbReference>
<evidence type="ECO:0000256" key="1">
    <source>
        <dbReference type="ARBA" id="ARBA00023125"/>
    </source>
</evidence>
<reference evidence="4" key="1">
    <citation type="submission" date="2016-10" db="EMBL/GenBank/DDBJ databases">
        <authorList>
            <person name="Varghese N."/>
            <person name="Submissions S."/>
        </authorList>
    </citation>
    <scope>NUCLEOTIDE SEQUENCE [LARGE SCALE GENOMIC DNA]</scope>
    <source>
        <strain evidence="4">DSM 15718</strain>
    </source>
</reference>
<dbReference type="InterPro" id="IPR013430">
    <property type="entry name" value="Toxin_antidote_HigA"/>
</dbReference>
<dbReference type="PROSITE" id="PS50943">
    <property type="entry name" value="HTH_CROC1"/>
    <property type="match status" value="1"/>
</dbReference>
<proteinExistence type="predicted"/>
<keyword evidence="1" id="KW-0238">DNA-binding</keyword>
<dbReference type="EMBL" id="FNMV01000027">
    <property type="protein sequence ID" value="SDY06214.1"/>
    <property type="molecule type" value="Genomic_DNA"/>
</dbReference>
<dbReference type="GO" id="GO:0003677">
    <property type="term" value="F:DNA binding"/>
    <property type="evidence" value="ECO:0007669"/>
    <property type="project" value="UniProtKB-KW"/>
</dbReference>
<evidence type="ECO:0000313" key="3">
    <source>
        <dbReference type="EMBL" id="SDY06214.1"/>
    </source>
</evidence>
<dbReference type="OrthoDB" id="3174593at2"/>
<sequence>MIPKMRNVHPGAILKMELVEGRKLSVSEISKMLDTTETNISKILNGYASISHNMALKIEAVFGVSAAFFMRLQATYDLEEASKLQA</sequence>
<evidence type="ECO:0000313" key="4">
    <source>
        <dbReference type="Proteomes" id="UP000198569"/>
    </source>
</evidence>
<evidence type="ECO:0000259" key="2">
    <source>
        <dbReference type="PROSITE" id="PS50943"/>
    </source>
</evidence>
<protein>
    <submittedName>
        <fullName evidence="3">Addiction module antidote protein, HigA family</fullName>
    </submittedName>
</protein>
<keyword evidence="4" id="KW-1185">Reference proteome</keyword>
<dbReference type="SUPFAM" id="SSF47413">
    <property type="entry name" value="lambda repressor-like DNA-binding domains"/>
    <property type="match status" value="1"/>
</dbReference>
<name>A0A1H3GUQ3_9FLAO</name>
<dbReference type="Pfam" id="PF01381">
    <property type="entry name" value="HTH_3"/>
    <property type="match status" value="1"/>
</dbReference>
<dbReference type="InterPro" id="IPR001387">
    <property type="entry name" value="Cro/C1-type_HTH"/>
</dbReference>
<dbReference type="InterPro" id="IPR010982">
    <property type="entry name" value="Lambda_DNA-bd_dom_sf"/>
</dbReference>
<dbReference type="CDD" id="cd00093">
    <property type="entry name" value="HTH_XRE"/>
    <property type="match status" value="1"/>
</dbReference>
<dbReference type="Gene3D" id="1.10.260.40">
    <property type="entry name" value="lambda repressor-like DNA-binding domains"/>
    <property type="match status" value="1"/>
</dbReference>
<dbReference type="PANTHER" id="PTHR36924:SF1">
    <property type="entry name" value="ANTITOXIN HIGA-1"/>
    <property type="match status" value="1"/>
</dbReference>
<dbReference type="SMART" id="SM00530">
    <property type="entry name" value="HTH_XRE"/>
    <property type="match status" value="1"/>
</dbReference>
<dbReference type="AlphaFoldDB" id="A0A1H3GUQ3"/>
<dbReference type="PANTHER" id="PTHR36924">
    <property type="entry name" value="ANTITOXIN HIGA-1"/>
    <property type="match status" value="1"/>
</dbReference>
<dbReference type="NCBIfam" id="TIGR02607">
    <property type="entry name" value="antidote_HigA"/>
    <property type="match status" value="1"/>
</dbReference>
<accession>A0A1H3GUQ3</accession>
<feature type="domain" description="HTH cro/C1-type" evidence="2">
    <location>
        <begin position="22"/>
        <end position="69"/>
    </location>
</feature>
<gene>
    <name evidence="3" type="ORF">SAMN05444338_1278</name>
</gene>
<organism evidence="3 4">
    <name type="scientific">Flavobacterium degerlachei</name>
    <dbReference type="NCBI Taxonomy" id="229203"/>
    <lineage>
        <taxon>Bacteria</taxon>
        <taxon>Pseudomonadati</taxon>
        <taxon>Bacteroidota</taxon>
        <taxon>Flavobacteriia</taxon>
        <taxon>Flavobacteriales</taxon>
        <taxon>Flavobacteriaceae</taxon>
        <taxon>Flavobacterium</taxon>
    </lineage>
</organism>